<proteinExistence type="predicted"/>
<keyword evidence="2" id="KW-1185">Reference proteome</keyword>
<reference evidence="1" key="1">
    <citation type="submission" date="2023-07" db="EMBL/GenBank/DDBJ databases">
        <title>draft genome sequence of fig (Ficus carica).</title>
        <authorList>
            <person name="Takahashi T."/>
            <person name="Nishimura K."/>
        </authorList>
    </citation>
    <scope>NUCLEOTIDE SEQUENCE</scope>
</reference>
<name>A0AA88ABD8_FICCA</name>
<gene>
    <name evidence="1" type="ORF">TIFTF001_020760</name>
</gene>
<dbReference type="Proteomes" id="UP001187192">
    <property type="component" value="Unassembled WGS sequence"/>
</dbReference>
<evidence type="ECO:0000313" key="1">
    <source>
        <dbReference type="EMBL" id="GMN51603.1"/>
    </source>
</evidence>
<sequence length="60" mass="6126">MIAGEILEIMTGAEALTEFEVYLNLGGGLGGLDDKEVLPANKGPAGWCCGGFPSLVVDSV</sequence>
<evidence type="ECO:0000313" key="2">
    <source>
        <dbReference type="Proteomes" id="UP001187192"/>
    </source>
</evidence>
<organism evidence="1 2">
    <name type="scientific">Ficus carica</name>
    <name type="common">Common fig</name>
    <dbReference type="NCBI Taxonomy" id="3494"/>
    <lineage>
        <taxon>Eukaryota</taxon>
        <taxon>Viridiplantae</taxon>
        <taxon>Streptophyta</taxon>
        <taxon>Embryophyta</taxon>
        <taxon>Tracheophyta</taxon>
        <taxon>Spermatophyta</taxon>
        <taxon>Magnoliopsida</taxon>
        <taxon>eudicotyledons</taxon>
        <taxon>Gunneridae</taxon>
        <taxon>Pentapetalae</taxon>
        <taxon>rosids</taxon>
        <taxon>fabids</taxon>
        <taxon>Rosales</taxon>
        <taxon>Moraceae</taxon>
        <taxon>Ficeae</taxon>
        <taxon>Ficus</taxon>
    </lineage>
</organism>
<accession>A0AA88ABD8</accession>
<comment type="caution">
    <text evidence="1">The sequence shown here is derived from an EMBL/GenBank/DDBJ whole genome shotgun (WGS) entry which is preliminary data.</text>
</comment>
<dbReference type="AlphaFoldDB" id="A0AA88ABD8"/>
<protein>
    <submittedName>
        <fullName evidence="1">Uncharacterized protein</fullName>
    </submittedName>
</protein>
<dbReference type="EMBL" id="BTGU01000038">
    <property type="protein sequence ID" value="GMN51603.1"/>
    <property type="molecule type" value="Genomic_DNA"/>
</dbReference>